<name>A0A226DG88_FOLCA</name>
<keyword evidence="4 7" id="KW-0371">Homeobox</keyword>
<dbReference type="InterPro" id="IPR050674">
    <property type="entry name" value="Msh_Homeobox_Regulators"/>
</dbReference>
<proteinExistence type="inferred from homology"/>
<dbReference type="PANTHER" id="PTHR24338">
    <property type="entry name" value="HOMEOBOX PROTEIN MSX"/>
    <property type="match status" value="1"/>
</dbReference>
<dbReference type="GO" id="GO:0000981">
    <property type="term" value="F:DNA-binding transcription factor activity, RNA polymerase II-specific"/>
    <property type="evidence" value="ECO:0007669"/>
    <property type="project" value="InterPro"/>
</dbReference>
<evidence type="ECO:0000256" key="7">
    <source>
        <dbReference type="PROSITE-ProRule" id="PRU00108"/>
    </source>
</evidence>
<evidence type="ECO:0000256" key="6">
    <source>
        <dbReference type="ARBA" id="ARBA00038425"/>
    </source>
</evidence>
<feature type="compositionally biased region" description="Pro residues" evidence="9">
    <location>
        <begin position="153"/>
        <end position="162"/>
    </location>
</feature>
<dbReference type="InterPro" id="IPR009057">
    <property type="entry name" value="Homeodomain-like_sf"/>
</dbReference>
<dbReference type="InterPro" id="IPR017970">
    <property type="entry name" value="Homeobox_CS"/>
</dbReference>
<evidence type="ECO:0000256" key="8">
    <source>
        <dbReference type="RuleBase" id="RU000682"/>
    </source>
</evidence>
<comment type="similarity">
    <text evidence="6">Belongs to the Msh homeobox family.</text>
</comment>
<keyword evidence="2" id="KW-0217">Developmental protein</keyword>
<sequence length="276" mass="30441">MKMLSDLKSLERSRRESSGSTSPSGGRRTPPSPKTDAGGKKSSLFTVDSLLASHHQNNNNNHHHHNSRDHHPVHEFSDLSPPATPPSPAIVRPSPMSNSPLFAHYPFGPYGPGNLLIPGLPFPHPASIHSWSGIKFPSSGNHHLSDAPSSPSNEPPSPPKIPSPMKCHLRKHKPNRKPRTPFTTQQLVALERKFKEKQYLSIAERAEFSSSLSLTETQVKIWFQNRRAKAKRIQEAEIEKIKMATRPHFAAAFAAAAAAANFNTLMQNSAQLFAPH</sequence>
<dbReference type="SMART" id="SM00389">
    <property type="entry name" value="HOX"/>
    <property type="match status" value="1"/>
</dbReference>
<dbReference type="InterPro" id="IPR001356">
    <property type="entry name" value="HD"/>
</dbReference>
<evidence type="ECO:0000259" key="10">
    <source>
        <dbReference type="PROSITE" id="PS50071"/>
    </source>
</evidence>
<keyword evidence="12" id="KW-1185">Reference proteome</keyword>
<dbReference type="PANTHER" id="PTHR24338:SF0">
    <property type="entry name" value="MUSCLE SEGMENTATION HOMEOBOX"/>
    <property type="match status" value="1"/>
</dbReference>
<organism evidence="11 12">
    <name type="scientific">Folsomia candida</name>
    <name type="common">Springtail</name>
    <dbReference type="NCBI Taxonomy" id="158441"/>
    <lineage>
        <taxon>Eukaryota</taxon>
        <taxon>Metazoa</taxon>
        <taxon>Ecdysozoa</taxon>
        <taxon>Arthropoda</taxon>
        <taxon>Hexapoda</taxon>
        <taxon>Collembola</taxon>
        <taxon>Entomobryomorpha</taxon>
        <taxon>Isotomoidea</taxon>
        <taxon>Isotomidae</taxon>
        <taxon>Proisotominae</taxon>
        <taxon>Folsomia</taxon>
    </lineage>
</organism>
<comment type="subcellular location">
    <subcellularLocation>
        <location evidence="1 7 8">Nucleus</location>
    </subcellularLocation>
</comment>
<feature type="compositionally biased region" description="Basic and acidic residues" evidence="9">
    <location>
        <begin position="8"/>
        <end position="17"/>
    </location>
</feature>
<evidence type="ECO:0000256" key="2">
    <source>
        <dbReference type="ARBA" id="ARBA00022473"/>
    </source>
</evidence>
<feature type="region of interest" description="Disordered" evidence="9">
    <location>
        <begin position="1"/>
        <end position="95"/>
    </location>
</feature>
<evidence type="ECO:0000256" key="5">
    <source>
        <dbReference type="ARBA" id="ARBA00023242"/>
    </source>
</evidence>
<feature type="compositionally biased region" description="Basic residues" evidence="9">
    <location>
        <begin position="167"/>
        <end position="179"/>
    </location>
</feature>
<accession>A0A226DG88</accession>
<dbReference type="AlphaFoldDB" id="A0A226DG88"/>
<dbReference type="Proteomes" id="UP000198287">
    <property type="component" value="Unassembled WGS sequence"/>
</dbReference>
<evidence type="ECO:0000256" key="1">
    <source>
        <dbReference type="ARBA" id="ARBA00004123"/>
    </source>
</evidence>
<evidence type="ECO:0000256" key="9">
    <source>
        <dbReference type="SAM" id="MobiDB-lite"/>
    </source>
</evidence>
<feature type="DNA-binding region" description="Homeobox" evidence="7">
    <location>
        <begin position="175"/>
        <end position="234"/>
    </location>
</feature>
<evidence type="ECO:0000256" key="3">
    <source>
        <dbReference type="ARBA" id="ARBA00023125"/>
    </source>
</evidence>
<dbReference type="GO" id="GO:0005634">
    <property type="term" value="C:nucleus"/>
    <property type="evidence" value="ECO:0007669"/>
    <property type="project" value="UniProtKB-SubCell"/>
</dbReference>
<dbReference type="Gene3D" id="1.10.10.60">
    <property type="entry name" value="Homeodomain-like"/>
    <property type="match status" value="1"/>
</dbReference>
<keyword evidence="3 7" id="KW-0238">DNA-binding</keyword>
<dbReference type="PRINTS" id="PR00024">
    <property type="entry name" value="HOMEOBOX"/>
</dbReference>
<dbReference type="OMA" id="HITHHQY"/>
<protein>
    <submittedName>
        <fullName evidence="11">Homeobox protein MSX-1</fullName>
    </submittedName>
</protein>
<dbReference type="PROSITE" id="PS00027">
    <property type="entry name" value="HOMEOBOX_1"/>
    <property type="match status" value="1"/>
</dbReference>
<feature type="region of interest" description="Disordered" evidence="9">
    <location>
        <begin position="139"/>
        <end position="180"/>
    </location>
</feature>
<evidence type="ECO:0000256" key="4">
    <source>
        <dbReference type="ARBA" id="ARBA00023155"/>
    </source>
</evidence>
<feature type="domain" description="Homeobox" evidence="10">
    <location>
        <begin position="173"/>
        <end position="233"/>
    </location>
</feature>
<dbReference type="CDD" id="cd00086">
    <property type="entry name" value="homeodomain"/>
    <property type="match status" value="1"/>
</dbReference>
<evidence type="ECO:0000313" key="12">
    <source>
        <dbReference type="Proteomes" id="UP000198287"/>
    </source>
</evidence>
<keyword evidence="5 7" id="KW-0539">Nucleus</keyword>
<dbReference type="OrthoDB" id="6159439at2759"/>
<dbReference type="InterPro" id="IPR020479">
    <property type="entry name" value="HD_metazoa"/>
</dbReference>
<dbReference type="EMBL" id="LNIX01000020">
    <property type="protein sequence ID" value="OXA44199.1"/>
    <property type="molecule type" value="Genomic_DNA"/>
</dbReference>
<gene>
    <name evidence="11" type="ORF">Fcan01_21353</name>
</gene>
<evidence type="ECO:0000313" key="11">
    <source>
        <dbReference type="EMBL" id="OXA44199.1"/>
    </source>
</evidence>
<feature type="compositionally biased region" description="Low complexity" evidence="9">
    <location>
        <begin position="18"/>
        <end position="29"/>
    </location>
</feature>
<dbReference type="GO" id="GO:0000977">
    <property type="term" value="F:RNA polymerase II transcription regulatory region sequence-specific DNA binding"/>
    <property type="evidence" value="ECO:0007669"/>
    <property type="project" value="TreeGrafter"/>
</dbReference>
<dbReference type="SUPFAM" id="SSF46689">
    <property type="entry name" value="Homeodomain-like"/>
    <property type="match status" value="1"/>
</dbReference>
<dbReference type="GO" id="GO:0048598">
    <property type="term" value="P:embryonic morphogenesis"/>
    <property type="evidence" value="ECO:0007669"/>
    <property type="project" value="TreeGrafter"/>
</dbReference>
<dbReference type="Pfam" id="PF00046">
    <property type="entry name" value="Homeodomain"/>
    <property type="match status" value="1"/>
</dbReference>
<reference evidence="11 12" key="1">
    <citation type="submission" date="2015-12" db="EMBL/GenBank/DDBJ databases">
        <title>The genome of Folsomia candida.</title>
        <authorList>
            <person name="Faddeeva A."/>
            <person name="Derks M.F."/>
            <person name="Anvar Y."/>
            <person name="Smit S."/>
            <person name="Van Straalen N."/>
            <person name="Roelofs D."/>
        </authorList>
    </citation>
    <scope>NUCLEOTIDE SEQUENCE [LARGE SCALE GENOMIC DNA]</scope>
    <source>
        <strain evidence="11 12">VU population</strain>
        <tissue evidence="11">Whole body</tissue>
    </source>
</reference>
<comment type="caution">
    <text evidence="11">The sequence shown here is derived from an EMBL/GenBank/DDBJ whole genome shotgun (WGS) entry which is preliminary data.</text>
</comment>
<dbReference type="PROSITE" id="PS50071">
    <property type="entry name" value="HOMEOBOX_2"/>
    <property type="match status" value="1"/>
</dbReference>